<dbReference type="InterPro" id="IPR002502">
    <property type="entry name" value="Amidase_domain"/>
</dbReference>
<dbReference type="SUPFAM" id="SSF55846">
    <property type="entry name" value="N-acetylmuramoyl-L-alanine amidase-like"/>
    <property type="match status" value="1"/>
</dbReference>
<protein>
    <recommendedName>
        <fullName evidence="2">N-acetylmuramoyl-L-alanine amidase</fullName>
        <ecNumber evidence="2">3.5.1.28</ecNumber>
    </recommendedName>
</protein>
<dbReference type="PANTHER" id="PTHR30417">
    <property type="entry name" value="N-ACETYLMURAMOYL-L-ALANINE AMIDASE AMID"/>
    <property type="match status" value="1"/>
</dbReference>
<dbReference type="SMART" id="SM00644">
    <property type="entry name" value="Ami_2"/>
    <property type="match status" value="1"/>
</dbReference>
<evidence type="ECO:0000313" key="6">
    <source>
        <dbReference type="EMBL" id="TPW29477.1"/>
    </source>
</evidence>
<evidence type="ECO:0000256" key="1">
    <source>
        <dbReference type="ARBA" id="ARBA00001561"/>
    </source>
</evidence>
<dbReference type="GO" id="GO:0008745">
    <property type="term" value="F:N-acetylmuramoyl-L-alanine amidase activity"/>
    <property type="evidence" value="ECO:0007669"/>
    <property type="project" value="UniProtKB-EC"/>
</dbReference>
<keyword evidence="7" id="KW-1185">Reference proteome</keyword>
<reference evidence="6 7" key="1">
    <citation type="submission" date="2019-06" db="EMBL/GenBank/DDBJ databases">
        <authorList>
            <person name="Li M."/>
        </authorList>
    </citation>
    <scope>NUCLEOTIDE SEQUENCE [LARGE SCALE GENOMIC DNA]</scope>
    <source>
        <strain evidence="6 7">BGMRC2036</strain>
    </source>
</reference>
<keyword evidence="4" id="KW-0961">Cell wall biogenesis/degradation</keyword>
<dbReference type="Gene3D" id="3.40.80.10">
    <property type="entry name" value="Peptidoglycan recognition protein-like"/>
    <property type="match status" value="1"/>
</dbReference>
<dbReference type="AlphaFoldDB" id="A0A506UCJ3"/>
<proteinExistence type="predicted"/>
<dbReference type="PANTHER" id="PTHR30417:SF1">
    <property type="entry name" value="N-ACETYLMURAMOYL-L-ALANINE AMIDASE AMID"/>
    <property type="match status" value="1"/>
</dbReference>
<evidence type="ECO:0000256" key="2">
    <source>
        <dbReference type="ARBA" id="ARBA00011901"/>
    </source>
</evidence>
<dbReference type="Pfam" id="PF01510">
    <property type="entry name" value="Amidase_2"/>
    <property type="match status" value="1"/>
</dbReference>
<dbReference type="Gene3D" id="2.30.30.40">
    <property type="entry name" value="SH3 Domains"/>
    <property type="match status" value="1"/>
</dbReference>
<dbReference type="GO" id="GO:0009253">
    <property type="term" value="P:peptidoglycan catabolic process"/>
    <property type="evidence" value="ECO:0007669"/>
    <property type="project" value="InterPro"/>
</dbReference>
<accession>A0A506UCJ3</accession>
<comment type="catalytic activity">
    <reaction evidence="1">
        <text>Hydrolyzes the link between N-acetylmuramoyl residues and L-amino acid residues in certain cell-wall glycopeptides.</text>
        <dbReference type="EC" id="3.5.1.28"/>
    </reaction>
</comment>
<dbReference type="PROSITE" id="PS51781">
    <property type="entry name" value="SH3B"/>
    <property type="match status" value="1"/>
</dbReference>
<name>A0A506UCJ3_9HYPH</name>
<evidence type="ECO:0000256" key="4">
    <source>
        <dbReference type="ARBA" id="ARBA00023316"/>
    </source>
</evidence>
<dbReference type="CDD" id="cd06583">
    <property type="entry name" value="PGRP"/>
    <property type="match status" value="1"/>
</dbReference>
<dbReference type="GO" id="GO:0071555">
    <property type="term" value="P:cell wall organization"/>
    <property type="evidence" value="ECO:0007669"/>
    <property type="project" value="UniProtKB-KW"/>
</dbReference>
<dbReference type="Pfam" id="PF08239">
    <property type="entry name" value="SH3_3"/>
    <property type="match status" value="1"/>
</dbReference>
<dbReference type="GO" id="GO:0009254">
    <property type="term" value="P:peptidoglycan turnover"/>
    <property type="evidence" value="ECO:0007669"/>
    <property type="project" value="TreeGrafter"/>
</dbReference>
<sequence>MKISNHKMPAIWYRQSSNIGAEREKPPIVIVLHYTTGWNGKASRDWLMGAAGGSENRNSSAHVVIDRDGTAWQIAGFNRTAWHAGPSRYGEIEGLNHVSVGIEFVNPGWLKPNGLGDFVDPYGRRMTRKKLEAAGGYLLSPHARVGGGTYAWPLFPEAQVEMGLAIVQSLIAAYPIRAIVSHEEIDTRGWKTDPGPAFPFDRFRSLLGEVSDREESQVVTAGRLNLRGGPGTSYEKIVPPGSLLKGTRVKILKRDRGWAYVAPEDRSGREGDLRGWVHGSYIAPSAGA</sequence>
<comment type="caution">
    <text evidence="6">The sequence shown here is derived from an EMBL/GenBank/DDBJ whole genome shotgun (WGS) entry which is preliminary data.</text>
</comment>
<dbReference type="InterPro" id="IPR003646">
    <property type="entry name" value="SH3-like_bac-type"/>
</dbReference>
<dbReference type="OrthoDB" id="9794842at2"/>
<organism evidence="6 7">
    <name type="scientific">Martelella alba</name>
    <dbReference type="NCBI Taxonomy" id="2590451"/>
    <lineage>
        <taxon>Bacteria</taxon>
        <taxon>Pseudomonadati</taxon>
        <taxon>Pseudomonadota</taxon>
        <taxon>Alphaproteobacteria</taxon>
        <taxon>Hyphomicrobiales</taxon>
        <taxon>Aurantimonadaceae</taxon>
        <taxon>Martelella</taxon>
    </lineage>
</organism>
<dbReference type="EC" id="3.5.1.28" evidence="2"/>
<gene>
    <name evidence="6" type="ORF">FJU08_14185</name>
</gene>
<evidence type="ECO:0000259" key="5">
    <source>
        <dbReference type="PROSITE" id="PS51781"/>
    </source>
</evidence>
<dbReference type="SMART" id="SM00287">
    <property type="entry name" value="SH3b"/>
    <property type="match status" value="1"/>
</dbReference>
<keyword evidence="3" id="KW-0378">Hydrolase</keyword>
<dbReference type="InterPro" id="IPR051206">
    <property type="entry name" value="NAMLAA_amidase_2"/>
</dbReference>
<dbReference type="EMBL" id="VHLG01000009">
    <property type="protein sequence ID" value="TPW29477.1"/>
    <property type="molecule type" value="Genomic_DNA"/>
</dbReference>
<dbReference type="InterPro" id="IPR036505">
    <property type="entry name" value="Amidase/PGRP_sf"/>
</dbReference>
<feature type="domain" description="SH3b" evidence="5">
    <location>
        <begin position="214"/>
        <end position="286"/>
    </location>
</feature>
<evidence type="ECO:0000313" key="7">
    <source>
        <dbReference type="Proteomes" id="UP000318801"/>
    </source>
</evidence>
<dbReference type="Proteomes" id="UP000318801">
    <property type="component" value="Unassembled WGS sequence"/>
</dbReference>
<dbReference type="RefSeq" id="WP_141149673.1">
    <property type="nucleotide sequence ID" value="NZ_VHLG01000009.1"/>
</dbReference>
<evidence type="ECO:0000256" key="3">
    <source>
        <dbReference type="ARBA" id="ARBA00022801"/>
    </source>
</evidence>